<evidence type="ECO:0000313" key="2">
    <source>
        <dbReference type="EMBL" id="CBI08601.1"/>
    </source>
</evidence>
<sequence>MDTQNSQVSQTQESLITVDEIESAARDFQAIIAEDQGNQAPKIQINEADQDARRLRMAARYDRGLEKAARDRKRGREELTNVRPGTFGFTRNAAINDAALANALLRYYASINKAYVLLGRSGPVVLGAASTRDFYVRIDAMIDDIMGDVRRESSAAEKLVRDAESEMGDDFIRPQYTAAAVTIPVVAQSRKTLELLDALREADTLVENLGVLDWNGRVEASEAERVRRLVRDQMYKLFLLCSRITSAMYYKINPEEIDAARAAAKRPAAGEGPVAEGASE</sequence>
<proteinExistence type="predicted"/>
<protein>
    <submittedName>
        <fullName evidence="2">Uncharacterized protein</fullName>
    </submittedName>
</protein>
<reference evidence="2" key="1">
    <citation type="submission" date="2009-10" db="EMBL/GenBank/DDBJ databases">
        <title>Diversity of trophic interactions inside an arsenic-rich microbial ecosystem.</title>
        <authorList>
            <person name="Bertin P.N."/>
            <person name="Heinrich-Salmeron A."/>
            <person name="Pelletier E."/>
            <person name="Goulhen-Chollet F."/>
            <person name="Arsene-Ploetze F."/>
            <person name="Gallien S."/>
            <person name="Calteau A."/>
            <person name="Vallenet D."/>
            <person name="Casiot C."/>
            <person name="Chane-Woon-Ming B."/>
            <person name="Giloteaux L."/>
            <person name="Barakat M."/>
            <person name="Bonnefoy V."/>
            <person name="Bruneel O."/>
            <person name="Chandler M."/>
            <person name="Cleiss J."/>
            <person name="Duran R."/>
            <person name="Elbaz-Poulichet F."/>
            <person name="Fonknechten N."/>
            <person name="Lauga B."/>
            <person name="Mornico D."/>
            <person name="Ortet P."/>
            <person name="Schaeffer C."/>
            <person name="Siguier P."/>
            <person name="Alexander Thil Smith A."/>
            <person name="Van Dorsselaer A."/>
            <person name="Weissenbach J."/>
            <person name="Medigue C."/>
            <person name="Le Paslier D."/>
        </authorList>
    </citation>
    <scope>NUCLEOTIDE SEQUENCE</scope>
</reference>
<dbReference type="EMBL" id="CABQ01000240">
    <property type="protein sequence ID" value="CBI08601.1"/>
    <property type="molecule type" value="Genomic_DNA"/>
</dbReference>
<organism evidence="2">
    <name type="scientific">mine drainage metagenome</name>
    <dbReference type="NCBI Taxonomy" id="410659"/>
    <lineage>
        <taxon>unclassified sequences</taxon>
        <taxon>metagenomes</taxon>
        <taxon>ecological metagenomes</taxon>
    </lineage>
</organism>
<evidence type="ECO:0000256" key="1">
    <source>
        <dbReference type="SAM" id="MobiDB-lite"/>
    </source>
</evidence>
<comment type="caution">
    <text evidence="2">The sequence shown here is derived from an EMBL/GenBank/DDBJ whole genome shotgun (WGS) entry which is preliminary data.</text>
</comment>
<gene>
    <name evidence="2" type="ORF">CARN6_2083</name>
</gene>
<accession>E6QMY0</accession>
<name>E6QMY0_9ZZZZ</name>
<feature type="region of interest" description="Disordered" evidence="1">
    <location>
        <begin position="261"/>
        <end position="280"/>
    </location>
</feature>
<dbReference type="AlphaFoldDB" id="E6QMY0"/>